<accession>A0ABT3G1P6</accession>
<keyword evidence="7" id="KW-1185">Reference proteome</keyword>
<keyword evidence="4" id="KW-0472">Membrane</keyword>
<evidence type="ECO:0000259" key="5">
    <source>
        <dbReference type="SMART" id="SM00387"/>
    </source>
</evidence>
<dbReference type="PANTHER" id="PTHR24421">
    <property type="entry name" value="NITRATE/NITRITE SENSOR PROTEIN NARX-RELATED"/>
    <property type="match status" value="1"/>
</dbReference>
<evidence type="ECO:0000313" key="6">
    <source>
        <dbReference type="EMBL" id="MCW1913755.1"/>
    </source>
</evidence>
<evidence type="ECO:0000256" key="4">
    <source>
        <dbReference type="SAM" id="Phobius"/>
    </source>
</evidence>
<dbReference type="InterPro" id="IPR011658">
    <property type="entry name" value="PA14_dom"/>
</dbReference>
<dbReference type="Pfam" id="PF02518">
    <property type="entry name" value="HATPase_c"/>
    <property type="match status" value="1"/>
</dbReference>
<name>A0ABT3G1P6_9BACT</name>
<dbReference type="Pfam" id="PF07691">
    <property type="entry name" value="PA14"/>
    <property type="match status" value="1"/>
</dbReference>
<dbReference type="SUPFAM" id="SSF55874">
    <property type="entry name" value="ATPase domain of HSP90 chaperone/DNA topoisomerase II/histidine kinase"/>
    <property type="match status" value="1"/>
</dbReference>
<dbReference type="SMART" id="SM00387">
    <property type="entry name" value="HATPase_c"/>
    <property type="match status" value="1"/>
</dbReference>
<dbReference type="Proteomes" id="UP001165653">
    <property type="component" value="Unassembled WGS sequence"/>
</dbReference>
<proteinExistence type="predicted"/>
<dbReference type="Gene3D" id="1.20.5.1930">
    <property type="match status" value="1"/>
</dbReference>
<comment type="caution">
    <text evidence="6">The sequence shown here is derived from an EMBL/GenBank/DDBJ whole genome shotgun (WGS) entry which is preliminary data.</text>
</comment>
<evidence type="ECO:0000313" key="7">
    <source>
        <dbReference type="Proteomes" id="UP001165653"/>
    </source>
</evidence>
<dbReference type="InterPro" id="IPR050482">
    <property type="entry name" value="Sensor_HK_TwoCompSys"/>
</dbReference>
<dbReference type="EMBL" id="JAPDDR010000004">
    <property type="protein sequence ID" value="MCW1913755.1"/>
    <property type="molecule type" value="Genomic_DNA"/>
</dbReference>
<keyword evidence="2" id="KW-0418">Kinase</keyword>
<dbReference type="InterPro" id="IPR003594">
    <property type="entry name" value="HATPase_dom"/>
</dbReference>
<dbReference type="InterPro" id="IPR036890">
    <property type="entry name" value="HATPase_C_sf"/>
</dbReference>
<dbReference type="Gene3D" id="3.30.565.10">
    <property type="entry name" value="Histidine kinase-like ATPase, C-terminal domain"/>
    <property type="match status" value="1"/>
</dbReference>
<organism evidence="6 7">
    <name type="scientific">Luteolibacter rhizosphaerae</name>
    <dbReference type="NCBI Taxonomy" id="2989719"/>
    <lineage>
        <taxon>Bacteria</taxon>
        <taxon>Pseudomonadati</taxon>
        <taxon>Verrucomicrobiota</taxon>
        <taxon>Verrucomicrobiia</taxon>
        <taxon>Verrucomicrobiales</taxon>
        <taxon>Verrucomicrobiaceae</taxon>
        <taxon>Luteolibacter</taxon>
    </lineage>
</organism>
<evidence type="ECO:0000256" key="2">
    <source>
        <dbReference type="ARBA" id="ARBA00022777"/>
    </source>
</evidence>
<keyword evidence="1" id="KW-0808">Transferase</keyword>
<feature type="transmembrane region" description="Helical" evidence="4">
    <location>
        <begin position="711"/>
        <end position="732"/>
    </location>
</feature>
<keyword evidence="4" id="KW-1133">Transmembrane helix</keyword>
<gene>
    <name evidence="6" type="ORF">OJ996_09225</name>
</gene>
<reference evidence="6" key="1">
    <citation type="submission" date="2022-10" db="EMBL/GenBank/DDBJ databases">
        <title>Luteolibacter sp. GHJ8, whole genome shotgun sequencing project.</title>
        <authorList>
            <person name="Zhao G."/>
            <person name="Shen L."/>
        </authorList>
    </citation>
    <scope>NUCLEOTIDE SEQUENCE</scope>
    <source>
        <strain evidence="6">GHJ8</strain>
    </source>
</reference>
<keyword evidence="3" id="KW-0902">Two-component regulatory system</keyword>
<protein>
    <submittedName>
        <fullName evidence="6">PA14 domain-containing protein</fullName>
    </submittedName>
</protein>
<sequence length="963" mass="103550">MAGTILAADPAGGRLAMADDSGGFILELRLPPEAWPRIEVGKTVAFGFPPNRFVRRGCEIDCGGGYLIEIDGRHPPVGRRGSLYLPKGRHPLLVEWFNGQATSLLQLGVEGPGGSHPIIPETWLSPLNGNGPGLNYERFRVREISSLDEIPVEGKGEKRGVAAKIDTTWAEGLENVALRFSGMIEVPADGVYAFHLGCDDGARLKVGDASPSLEVLPDLEPVSDSDWESLEGNVAYAALEGGHLRIELMADQKRAELMVLNPAGLDPWTLPGRRIRGTGMAYEGGVCVLSAAQLAFTSPGVDPGRQLTLAAQVRALQPEDARKAHPVLLQGVVTMANYRSMVLQDDSGGIFVLADSTPLDPVPEPGEWWVVEGITTSGDFSPIVVAQQCRFLRPGALPPPRRPSWEEILNGRLDAEQVEIEGIVIGLGSNQSELLTRDGTVVIQSNTFYPLPAEFRLGTAGVLAGARVKLRGVFATSWNSQLGRLQPGVFSLGNASLSVVELAPRDPDEVPLMTIPDLWKFASKSTALNRVRLRGQMMARTADTLLLSAGQRGLRLACSSAQGAVPGDEVEVIGFARTGPISPVIVHPELRILRHAALPSPAVLLPSQLPDPSRDGTLIRIDGRVISDTIQSDERRLELDSGSLRFIASGPAGGQGEKPLPRDSKISVDGVYFAVSSDPLARGPGEFEIRMADAQAVKLISQPSWWSTRRLLLLVAFLFGGLALLMGWTAVLQRLVRRRTSQLAVEIAHKERAEAERSLEQERARVARDLHDELGAGLTEIGLLGSLMGNPAIPSTTKSGYVGTLGDVSRSLVSSLDEIVWAINPDYDTVDDLGSYLWLQAQRLLNPAGIECSPLGPLEIPSGHLGSRSRHSLLLAFKEALNNVIKHSGASRVDLSIRVEQENVVVNIADNGEGIHANETRLPGSQGITGMHERMRELDGECEILPGLDGGTVVRLTLPLRSP</sequence>
<feature type="domain" description="Histidine kinase/HSP90-like ATPase" evidence="5">
    <location>
        <begin position="868"/>
        <end position="962"/>
    </location>
</feature>
<keyword evidence="4" id="KW-0812">Transmembrane</keyword>
<dbReference type="RefSeq" id="WP_264513256.1">
    <property type="nucleotide sequence ID" value="NZ_JAPDDR010000004.1"/>
</dbReference>
<evidence type="ECO:0000256" key="1">
    <source>
        <dbReference type="ARBA" id="ARBA00022679"/>
    </source>
</evidence>
<evidence type="ECO:0000256" key="3">
    <source>
        <dbReference type="ARBA" id="ARBA00023012"/>
    </source>
</evidence>
<dbReference type="CDD" id="cd16917">
    <property type="entry name" value="HATPase_UhpB-NarQ-NarX-like"/>
    <property type="match status" value="1"/>
</dbReference>